<dbReference type="Gene3D" id="3.90.1800.10">
    <property type="entry name" value="RNA polymerase alpha subunit dimerisation domain"/>
    <property type="match status" value="1"/>
</dbReference>
<comment type="subcellular location">
    <subcellularLocation>
        <location evidence="8">Plastid</location>
        <location evidence="8">Chloroplast</location>
    </subcellularLocation>
</comment>
<dbReference type="Pfam" id="PF04561">
    <property type="entry name" value="RNA_pol_Rpb2_2"/>
    <property type="match status" value="1"/>
</dbReference>
<dbReference type="EC" id="2.7.7.6" evidence="8"/>
<dbReference type="InterPro" id="IPR014724">
    <property type="entry name" value="RNA_pol_RPB2_OB-fold"/>
</dbReference>
<geneLocation type="chloroplast" evidence="16"/>
<keyword evidence="16" id="KW-0150">Chloroplast</keyword>
<dbReference type="InterPro" id="IPR015712">
    <property type="entry name" value="DNA-dir_RNA_pol_su2"/>
</dbReference>
<dbReference type="HAMAP" id="MF_01321">
    <property type="entry name" value="RNApol_bact_RpoB"/>
    <property type="match status" value="1"/>
</dbReference>
<dbReference type="InterPro" id="IPR007644">
    <property type="entry name" value="RNA_pol_bsu_protrusion"/>
</dbReference>
<dbReference type="EMBL" id="MW556321">
    <property type="protein sequence ID" value="QXT44746.1"/>
    <property type="molecule type" value="Genomic_DNA"/>
</dbReference>
<dbReference type="NCBIfam" id="NF001616">
    <property type="entry name" value="PRK00405.1"/>
    <property type="match status" value="1"/>
</dbReference>
<reference evidence="16" key="1">
    <citation type="journal article" date="2021" name="Biol. Invasions">
        <title>Global high-throughput genotyping of organellar genomes reveals insights into the origin and spread of invasive starry stonewort (Nitellopsis obtusa).</title>
        <authorList>
            <person name="Sleith R.S."/>
            <person name="Karol K.G."/>
        </authorList>
    </citation>
    <scope>NUCLEOTIDE SEQUENCE</scope>
    <source>
        <strain evidence="16">KGK5729</strain>
    </source>
</reference>
<keyword evidence="16" id="KW-0934">Plastid</keyword>
<accession>A0A8F6U475</accession>
<evidence type="ECO:0000256" key="9">
    <source>
        <dbReference type="RuleBase" id="RU000434"/>
    </source>
</evidence>
<dbReference type="Pfam" id="PF04563">
    <property type="entry name" value="RNA_pol_Rpb2_1"/>
    <property type="match status" value="1"/>
</dbReference>
<evidence type="ECO:0000313" key="16">
    <source>
        <dbReference type="EMBL" id="QXT44746.1"/>
    </source>
</evidence>
<dbReference type="InterPro" id="IPR007120">
    <property type="entry name" value="DNA-dir_RNAP_su2_dom"/>
</dbReference>
<evidence type="ECO:0000256" key="10">
    <source>
        <dbReference type="RuleBase" id="RU363031"/>
    </source>
</evidence>
<keyword evidence="5 8" id="KW-0548">Nucleotidyltransferase</keyword>
<evidence type="ECO:0000256" key="5">
    <source>
        <dbReference type="ARBA" id="ARBA00022695"/>
    </source>
</evidence>
<evidence type="ECO:0000259" key="12">
    <source>
        <dbReference type="Pfam" id="PF04560"/>
    </source>
</evidence>
<dbReference type="Gene3D" id="2.40.270.10">
    <property type="entry name" value="DNA-directed RNA polymerase, subunit 2, domain 6"/>
    <property type="match status" value="1"/>
</dbReference>
<evidence type="ECO:0000259" key="13">
    <source>
        <dbReference type="Pfam" id="PF04561"/>
    </source>
</evidence>
<dbReference type="InterPro" id="IPR007645">
    <property type="entry name" value="RNA_pol_Rpb2_3"/>
</dbReference>
<dbReference type="Gene3D" id="3.90.1100.10">
    <property type="match status" value="1"/>
</dbReference>
<dbReference type="GO" id="GO:0009507">
    <property type="term" value="C:chloroplast"/>
    <property type="evidence" value="ECO:0007669"/>
    <property type="project" value="UniProtKB-SubCell"/>
</dbReference>
<evidence type="ECO:0000256" key="7">
    <source>
        <dbReference type="ARBA" id="ARBA00048552"/>
    </source>
</evidence>
<organism evidence="16">
    <name type="scientific">Nitellopsis obtusa</name>
    <dbReference type="NCBI Taxonomy" id="40811"/>
    <lineage>
        <taxon>Eukaryota</taxon>
        <taxon>Viridiplantae</taxon>
        <taxon>Streptophyta</taxon>
        <taxon>Charophyceae</taxon>
        <taxon>Charales</taxon>
        <taxon>Characeae</taxon>
        <taxon>Nitellopsis</taxon>
    </lineage>
</organism>
<dbReference type="GO" id="GO:0003899">
    <property type="term" value="F:DNA-directed RNA polymerase activity"/>
    <property type="evidence" value="ECO:0007669"/>
    <property type="project" value="UniProtKB-UniRule"/>
</dbReference>
<feature type="domain" description="RNA polymerase beta subunit protrusion" evidence="14">
    <location>
        <begin position="16"/>
        <end position="355"/>
    </location>
</feature>
<dbReference type="InterPro" id="IPR007641">
    <property type="entry name" value="RNA_pol_Rpb2_7"/>
</dbReference>
<dbReference type="Gene3D" id="2.40.50.150">
    <property type="match status" value="1"/>
</dbReference>
<dbReference type="InterPro" id="IPR010243">
    <property type="entry name" value="RNA_pol_bsu_bac"/>
</dbReference>
<evidence type="ECO:0000259" key="15">
    <source>
        <dbReference type="Pfam" id="PF04565"/>
    </source>
</evidence>
<evidence type="ECO:0000256" key="1">
    <source>
        <dbReference type="ARBA" id="ARBA00004026"/>
    </source>
</evidence>
<dbReference type="GO" id="GO:0003677">
    <property type="term" value="F:DNA binding"/>
    <property type="evidence" value="ECO:0007669"/>
    <property type="project" value="UniProtKB-UniRule"/>
</dbReference>
<evidence type="ECO:0000259" key="11">
    <source>
        <dbReference type="Pfam" id="PF00562"/>
    </source>
</evidence>
<sequence length="1073" mass="122269">MKFEKNTDIFILPDFIRIQLESFHRFIEKGLLKELQKFPVIRDSSGELKYFINGKKYILQEPSFNEKEAIYQALTYSSELYVPAQITHTKSEKTKSEIILIGNIPIMTARGNFIINGACRVIVNQILRSPGIYYGSELDAQANITYTCTFISEWGGRLKLEMDNKKRIWVRLNKKRKVPVLLLLLAMGLNWKDLEQSIFHPSILLFYLSKEKKTAYSPEEALIELYRHCCSVSGEISFSENIRKELYHKFFKIRCEIGNIGRSNINKKLNLDIPEEERFLVPQDLIGAVNSLIEISFQTMNLDDIDHLKNRRVHLIADMLQGQLRIALNRLKRMIAEVMRGINKRKNLPNPQSLVTPKPLVATFQEFFGSHPLCQFMDQTNPLAEITHKRRISSLGPGGLTQKTATFNVRDIHPSHYGKICPIETPEGQNAGLVASLATLANINQNGFLESPFLRLHKNEYKQLTGSKYLGSEEEYYKIATGEHSRETPERKKSKPTPIRYRQEFIATPFHYLHFRDILPIQYFSIATSLIPFLEHDDANRALMGSNMQRQAVPLLRPQKPIVGTGLEGQVALDSGALILSKIEGKVNFVDGRNIMIRSNILNHYFCFELITYERSNQNTCIYQKTVVRKDDSIKRGQLLADGSSTLGGEISLGSNILVAYMPWEGYNFEDAVLINERLIYEDIYTSIHIEKYDIEVHMTSLGPEKITKKIPHLSEYLLRNLDVNGLILLGSWVKTGDVLVGKLTPREAGESLLLPEGRLLHAIFGIKASSFFETSLKVAPGAEGRVIDVRWIESEDKLNKRYIKTVNVYILQKRKIQVGDKIAGRHGNKGVISRILPREDMPYTQDGTPIDMVLSPLGVPSRMNLGQIFECLLGLAGESLRKHYRIIPFDERHEREASRKLIFSELYKAKKLTGHNWLFEPDTPGKSQLFDGRTGETFENSITVGKAYIFKLIHQVDDKIHARSTGPYSMVTQQPLGGKARRGGQRMGEMEVWALEGFGAAYTLQELLTIKSDDMKGRNEALGAIVTGNLIPQPNNTPESFKLLMRELRCLCLNIKHCTLFQENLSIKNMEF</sequence>
<dbReference type="GO" id="GO:0000428">
    <property type="term" value="C:DNA-directed RNA polymerase complex"/>
    <property type="evidence" value="ECO:0007669"/>
    <property type="project" value="UniProtKB-KW"/>
</dbReference>
<dbReference type="Gene3D" id="2.40.50.100">
    <property type="match status" value="1"/>
</dbReference>
<dbReference type="InterPro" id="IPR042107">
    <property type="entry name" value="DNA-dir_RNA_pol_bsu_ext_1_sf"/>
</dbReference>
<evidence type="ECO:0000256" key="8">
    <source>
        <dbReference type="HAMAP-Rule" id="MF_01321"/>
    </source>
</evidence>
<dbReference type="GO" id="GO:0032549">
    <property type="term" value="F:ribonucleoside binding"/>
    <property type="evidence" value="ECO:0007669"/>
    <property type="project" value="InterPro"/>
</dbReference>
<gene>
    <name evidence="8 16" type="primary">rpoB</name>
</gene>
<dbReference type="InterPro" id="IPR037034">
    <property type="entry name" value="RNA_pol_Rpb2_2_sf"/>
</dbReference>
<evidence type="ECO:0000256" key="3">
    <source>
        <dbReference type="ARBA" id="ARBA00022478"/>
    </source>
</evidence>
<keyword evidence="6 8" id="KW-0804">Transcription</keyword>
<keyword evidence="4 8" id="KW-0808">Transferase</keyword>
<name>A0A8F6U475_9VIRI</name>
<dbReference type="PANTHER" id="PTHR20856">
    <property type="entry name" value="DNA-DIRECTED RNA POLYMERASE I SUBUNIT 2"/>
    <property type="match status" value="1"/>
</dbReference>
<comment type="subunit">
    <text evidence="8 10">In plastids the minimal PEP RNA polymerase catalytic core is composed of four subunits: alpha, beta, beta', and beta''. When a (nuclear-encoded) sigma factor is associated with the core the holoenzyme is formed, which can initiate transcription.</text>
</comment>
<evidence type="ECO:0000259" key="14">
    <source>
        <dbReference type="Pfam" id="PF04563"/>
    </source>
</evidence>
<proteinExistence type="inferred from homology"/>
<evidence type="ECO:0000256" key="2">
    <source>
        <dbReference type="ARBA" id="ARBA00006835"/>
    </source>
</evidence>
<feature type="domain" description="RNA polymerase Rpb2" evidence="12">
    <location>
        <begin position="984"/>
        <end position="1058"/>
    </location>
</feature>
<dbReference type="Pfam" id="PF00562">
    <property type="entry name" value="RNA_pol_Rpb2_6"/>
    <property type="match status" value="1"/>
</dbReference>
<dbReference type="Gene3D" id="3.90.1110.10">
    <property type="entry name" value="RNA polymerase Rpb2, domain 2"/>
    <property type="match status" value="1"/>
</dbReference>
<evidence type="ECO:0000256" key="6">
    <source>
        <dbReference type="ARBA" id="ARBA00023163"/>
    </source>
</evidence>
<keyword evidence="3 8" id="KW-0240">DNA-directed RNA polymerase</keyword>
<protein>
    <recommendedName>
        <fullName evidence="8">DNA-directed RNA polymerase subunit beta</fullName>
        <ecNumber evidence="8">2.7.7.6</ecNumber>
    </recommendedName>
    <alternativeName>
        <fullName evidence="8">PEP</fullName>
    </alternativeName>
    <alternativeName>
        <fullName evidence="8">Plastid-encoded RNA polymerase subunit beta</fullName>
        <shortName evidence="8">RNA polymerase subunit beta</shortName>
    </alternativeName>
</protein>
<dbReference type="Pfam" id="PF04565">
    <property type="entry name" value="RNA_pol_Rpb2_3"/>
    <property type="match status" value="1"/>
</dbReference>
<dbReference type="Pfam" id="PF04560">
    <property type="entry name" value="RNA_pol_Rpb2_7"/>
    <property type="match status" value="1"/>
</dbReference>
<comment type="similarity">
    <text evidence="2 8 9">Belongs to the RNA polymerase beta chain family.</text>
</comment>
<dbReference type="InterPro" id="IPR037033">
    <property type="entry name" value="DNA-dir_RNAP_su2_hyb_sf"/>
</dbReference>
<dbReference type="Gene3D" id="2.30.150.10">
    <property type="entry name" value="DNA-directed RNA polymerase, beta subunit, external 1 domain"/>
    <property type="match status" value="1"/>
</dbReference>
<evidence type="ECO:0000256" key="4">
    <source>
        <dbReference type="ARBA" id="ARBA00022679"/>
    </source>
</evidence>
<feature type="domain" description="RNA polymerase Rpb2" evidence="13">
    <location>
        <begin position="128"/>
        <end position="313"/>
    </location>
</feature>
<dbReference type="CDD" id="cd00653">
    <property type="entry name" value="RNA_pol_B_RPB2"/>
    <property type="match status" value="1"/>
</dbReference>
<dbReference type="GO" id="GO:0006351">
    <property type="term" value="P:DNA-templated transcription"/>
    <property type="evidence" value="ECO:0007669"/>
    <property type="project" value="UniProtKB-UniRule"/>
</dbReference>
<comment type="catalytic activity">
    <reaction evidence="7 8 10">
        <text>RNA(n) + a ribonucleoside 5'-triphosphate = RNA(n+1) + diphosphate</text>
        <dbReference type="Rhea" id="RHEA:21248"/>
        <dbReference type="Rhea" id="RHEA-COMP:14527"/>
        <dbReference type="Rhea" id="RHEA-COMP:17342"/>
        <dbReference type="ChEBI" id="CHEBI:33019"/>
        <dbReference type="ChEBI" id="CHEBI:61557"/>
        <dbReference type="ChEBI" id="CHEBI:140395"/>
        <dbReference type="EC" id="2.7.7.6"/>
    </reaction>
</comment>
<comment type="function">
    <text evidence="1 8 10">DNA-dependent RNA polymerase catalyzes the transcription of DNA into RNA using the four ribonucleoside triphosphates as substrates.</text>
</comment>
<dbReference type="PROSITE" id="PS01166">
    <property type="entry name" value="RNA_POL_BETA"/>
    <property type="match status" value="1"/>
</dbReference>
<feature type="domain" description="DNA-directed RNA polymerase subunit 2 hybrid-binding" evidence="11">
    <location>
        <begin position="581"/>
        <end position="982"/>
    </location>
</feature>
<dbReference type="InterPro" id="IPR007642">
    <property type="entry name" value="RNA_pol_Rpb2_2"/>
</dbReference>
<dbReference type="InterPro" id="IPR007121">
    <property type="entry name" value="RNA_pol_bsu_CS"/>
</dbReference>
<dbReference type="AlphaFoldDB" id="A0A8F6U475"/>
<feature type="domain" description="RNA polymerase Rpb2" evidence="15">
    <location>
        <begin position="375"/>
        <end position="443"/>
    </location>
</feature>
<dbReference type="SUPFAM" id="SSF64484">
    <property type="entry name" value="beta and beta-prime subunits of DNA dependent RNA-polymerase"/>
    <property type="match status" value="1"/>
</dbReference>